<dbReference type="NCBIfam" id="NF037995">
    <property type="entry name" value="TRAP_S1"/>
    <property type="match status" value="1"/>
</dbReference>
<evidence type="ECO:0000313" key="8">
    <source>
        <dbReference type="Proteomes" id="UP000732193"/>
    </source>
</evidence>
<keyword evidence="3" id="KW-0813">Transport</keyword>
<evidence type="ECO:0000256" key="5">
    <source>
        <dbReference type="ARBA" id="ARBA00022764"/>
    </source>
</evidence>
<name>A0AAE3B8R8_9RHOB</name>
<comment type="similarity">
    <text evidence="2">Belongs to the bacterial solute-binding protein 7 family.</text>
</comment>
<evidence type="ECO:0000256" key="2">
    <source>
        <dbReference type="ARBA" id="ARBA00009023"/>
    </source>
</evidence>
<dbReference type="PANTHER" id="PTHR33376">
    <property type="match status" value="1"/>
</dbReference>
<proteinExistence type="inferred from homology"/>
<evidence type="ECO:0000256" key="6">
    <source>
        <dbReference type="SAM" id="SignalP"/>
    </source>
</evidence>
<dbReference type="InterPro" id="IPR010297">
    <property type="entry name" value="DUF900_hydrolase"/>
</dbReference>
<evidence type="ECO:0000256" key="4">
    <source>
        <dbReference type="ARBA" id="ARBA00022729"/>
    </source>
</evidence>
<accession>A0AAE3B8R8</accession>
<keyword evidence="4 6" id="KW-0732">Signal</keyword>
<evidence type="ECO:0000313" key="7">
    <source>
        <dbReference type="EMBL" id="MBM1715966.1"/>
    </source>
</evidence>
<dbReference type="Proteomes" id="UP000732193">
    <property type="component" value="Unassembled WGS sequence"/>
</dbReference>
<sequence length="656" mass="71287">MLLRVWLCVLILCGSTIPVFAEDYRIATIGRPDQPAVAAIADMAQRLGQVDADIGLTSLPNSRRPTELLESLRAGDVDFAVVPIDALPGLSNSPLLTPFIAEDAARLRQAINSDAGAQAKATLDAEGYRVLDFWHVSSTILGSSTQVRDVSDLAGLKVRASGRQRGQTLAALGATPVQIAGAEVYSALQSGAFDSSDVPFNERAQSSKYFEVLDNYVDRIYGQQIFAVLVLGERWEEIPFPQQHYLAKTAVEVGEALVSPLTLQAAQFRRDALANGAALSAWQAEDVRKVQAASLRLVSAGSLDDRALVSRAFEAAAADPAPVTFGEARPATEVKIYFATDRKPADPRNPETAFSSIRQLNGHTFGTATVQLQPGRKLGQKLTKTAKIVELDSVTKANFLQSVAVDNSVGIIVFVHGYNNAFVDSIRRGATIQADIAANAKVISYTWPSDGELLSYGYDDSSTDTAIQTFKIFMDSLTDAVDPGRINIVAHSMGGKLVTAYLAGLAERSKLPADIKFNEVVFAASDVSKVFFQQKEETPFIPDVPISAHAERITLYTSQYDRPLLLSKKVNRDLRLGLGNRSNIYVHSNIDTVDSSLIDPAKAYQIFSFATRHSYVFDKPEGVRDLKLLLGGSDTQTRPGIVRRSRDGLSYWVLEK</sequence>
<dbReference type="Pfam" id="PF03480">
    <property type="entry name" value="DctP"/>
    <property type="match status" value="1"/>
</dbReference>
<organism evidence="7 8">
    <name type="scientific">Sulfitobacter geojensis</name>
    <dbReference type="NCBI Taxonomy" id="1342299"/>
    <lineage>
        <taxon>Bacteria</taxon>
        <taxon>Pseudomonadati</taxon>
        <taxon>Pseudomonadota</taxon>
        <taxon>Alphaproteobacteria</taxon>
        <taxon>Rhodobacterales</taxon>
        <taxon>Roseobacteraceae</taxon>
        <taxon>Sulfitobacter</taxon>
    </lineage>
</organism>
<feature type="signal peptide" evidence="6">
    <location>
        <begin position="1"/>
        <end position="21"/>
    </location>
</feature>
<dbReference type="InterPro" id="IPR038404">
    <property type="entry name" value="TRAP_DctP_sf"/>
</dbReference>
<dbReference type="RefSeq" id="WP_203243668.1">
    <property type="nucleotide sequence ID" value="NZ_JAFBRH010000014.1"/>
</dbReference>
<dbReference type="Gene3D" id="3.40.50.1820">
    <property type="entry name" value="alpha/beta hydrolase"/>
    <property type="match status" value="1"/>
</dbReference>
<dbReference type="InterPro" id="IPR018389">
    <property type="entry name" value="DctP_fam"/>
</dbReference>
<comment type="subcellular location">
    <subcellularLocation>
        <location evidence="1">Periplasm</location>
    </subcellularLocation>
</comment>
<dbReference type="Gene3D" id="3.40.190.170">
    <property type="entry name" value="Bacterial extracellular solute-binding protein, family 7"/>
    <property type="match status" value="1"/>
</dbReference>
<dbReference type="GO" id="GO:0042597">
    <property type="term" value="C:periplasmic space"/>
    <property type="evidence" value="ECO:0007669"/>
    <property type="project" value="UniProtKB-SubCell"/>
</dbReference>
<evidence type="ECO:0000256" key="3">
    <source>
        <dbReference type="ARBA" id="ARBA00022448"/>
    </source>
</evidence>
<feature type="chain" id="PRO_5042111136" evidence="6">
    <location>
        <begin position="22"/>
        <end position="656"/>
    </location>
</feature>
<dbReference type="InterPro" id="IPR029058">
    <property type="entry name" value="AB_hydrolase_fold"/>
</dbReference>
<keyword evidence="5" id="KW-0574">Periplasm</keyword>
<dbReference type="SUPFAM" id="SSF53474">
    <property type="entry name" value="alpha/beta-Hydrolases"/>
    <property type="match status" value="1"/>
</dbReference>
<gene>
    <name evidence="7" type="primary">dctP</name>
    <name evidence="7" type="ORF">JQV55_20520</name>
</gene>
<keyword evidence="8" id="KW-1185">Reference proteome</keyword>
<protein>
    <submittedName>
        <fullName evidence="7">TRAP transporter substrate-binding protein DctP</fullName>
    </submittedName>
</protein>
<dbReference type="AlphaFoldDB" id="A0AAE3B8R8"/>
<dbReference type="PANTHER" id="PTHR33376:SF7">
    <property type="entry name" value="C4-DICARBOXYLATE-BINDING PROTEIN DCTB"/>
    <property type="match status" value="1"/>
</dbReference>
<comment type="caution">
    <text evidence="7">The sequence shown here is derived from an EMBL/GenBank/DDBJ whole genome shotgun (WGS) entry which is preliminary data.</text>
</comment>
<dbReference type="GO" id="GO:0055085">
    <property type="term" value="P:transmembrane transport"/>
    <property type="evidence" value="ECO:0007669"/>
    <property type="project" value="InterPro"/>
</dbReference>
<evidence type="ECO:0000256" key="1">
    <source>
        <dbReference type="ARBA" id="ARBA00004418"/>
    </source>
</evidence>
<dbReference type="EMBL" id="JAFBRM010000014">
    <property type="protein sequence ID" value="MBM1715966.1"/>
    <property type="molecule type" value="Genomic_DNA"/>
</dbReference>
<reference evidence="7 8" key="1">
    <citation type="submission" date="2021-01" db="EMBL/GenBank/DDBJ databases">
        <title>Diatom-associated Roseobacters Show Island Model of Population Structure.</title>
        <authorList>
            <person name="Qu L."/>
            <person name="Feng X."/>
            <person name="Chen Y."/>
            <person name="Li L."/>
            <person name="Wang X."/>
            <person name="Hu Z."/>
            <person name="Wang H."/>
            <person name="Luo H."/>
        </authorList>
    </citation>
    <scope>NUCLEOTIDE SEQUENCE [LARGE SCALE GENOMIC DNA]</scope>
    <source>
        <strain evidence="7 8">TR60-84</strain>
    </source>
</reference>
<dbReference type="Pfam" id="PF05990">
    <property type="entry name" value="DUF900"/>
    <property type="match status" value="1"/>
</dbReference>